<dbReference type="GeneID" id="98148872"/>
<proteinExistence type="predicted"/>
<comment type="caution">
    <text evidence="3">The sequence shown here is derived from an EMBL/GenBank/DDBJ whole genome shotgun (WGS) entry which is preliminary data.</text>
</comment>
<dbReference type="RefSeq" id="XP_070881922.1">
    <property type="nucleotide sequence ID" value="XM_071033800.1"/>
</dbReference>
<reference evidence="3 4" key="1">
    <citation type="submission" date="2024-07" db="EMBL/GenBank/DDBJ databases">
        <title>Section-level genome sequencing and comparative genomics of Aspergillus sections Usti and Cavernicolus.</title>
        <authorList>
            <consortium name="Lawrence Berkeley National Laboratory"/>
            <person name="Nybo J.L."/>
            <person name="Vesth T.C."/>
            <person name="Theobald S."/>
            <person name="Frisvad J.C."/>
            <person name="Larsen T.O."/>
            <person name="Kjaerboelling I."/>
            <person name="Rothschild-Mancinelli K."/>
            <person name="Lyhne E.K."/>
            <person name="Kogle M.E."/>
            <person name="Barry K."/>
            <person name="Clum A."/>
            <person name="Na H."/>
            <person name="Ledsgaard L."/>
            <person name="Lin J."/>
            <person name="Lipzen A."/>
            <person name="Kuo A."/>
            <person name="Riley R."/>
            <person name="Mondo S."/>
            <person name="Labutti K."/>
            <person name="Haridas S."/>
            <person name="Pangalinan J."/>
            <person name="Salamov A.A."/>
            <person name="Simmons B.A."/>
            <person name="Magnuson J.K."/>
            <person name="Chen J."/>
            <person name="Drula E."/>
            <person name="Henrissat B."/>
            <person name="Wiebenga A."/>
            <person name="Lubbers R.J."/>
            <person name="Gomes A.C."/>
            <person name="Macurrencykelacurrency M.R."/>
            <person name="Stajich J."/>
            <person name="Grigoriev I.V."/>
            <person name="Mortensen U.H."/>
            <person name="De Vries R.P."/>
            <person name="Baker S.E."/>
            <person name="Andersen M.R."/>
        </authorList>
    </citation>
    <scope>NUCLEOTIDE SEQUENCE [LARGE SCALE GENOMIC DNA]</scope>
    <source>
        <strain evidence="3 4">CBS 449.75</strain>
    </source>
</reference>
<feature type="compositionally biased region" description="Low complexity" evidence="1">
    <location>
        <begin position="123"/>
        <end position="135"/>
    </location>
</feature>
<feature type="domain" description="DUF7924" evidence="2">
    <location>
        <begin position="291"/>
        <end position="449"/>
    </location>
</feature>
<feature type="region of interest" description="Disordered" evidence="1">
    <location>
        <begin position="38"/>
        <end position="57"/>
    </location>
</feature>
<dbReference type="Proteomes" id="UP001610432">
    <property type="component" value="Unassembled WGS sequence"/>
</dbReference>
<evidence type="ECO:0000256" key="1">
    <source>
        <dbReference type="SAM" id="MobiDB-lite"/>
    </source>
</evidence>
<keyword evidence="4" id="KW-1185">Reference proteome</keyword>
<feature type="compositionally biased region" description="Basic and acidic residues" evidence="1">
    <location>
        <begin position="38"/>
        <end position="47"/>
    </location>
</feature>
<dbReference type="InterPro" id="IPR057684">
    <property type="entry name" value="DUF7924"/>
</dbReference>
<gene>
    <name evidence="3" type="ORF">BJX67DRAFT_385176</name>
</gene>
<feature type="region of interest" description="Disordered" evidence="1">
    <location>
        <begin position="451"/>
        <end position="474"/>
    </location>
</feature>
<name>A0ABR4LEI5_9EURO</name>
<evidence type="ECO:0000313" key="4">
    <source>
        <dbReference type="Proteomes" id="UP001610432"/>
    </source>
</evidence>
<organism evidence="3 4">
    <name type="scientific">Aspergillus lucknowensis</name>
    <dbReference type="NCBI Taxonomy" id="176173"/>
    <lineage>
        <taxon>Eukaryota</taxon>
        <taxon>Fungi</taxon>
        <taxon>Dikarya</taxon>
        <taxon>Ascomycota</taxon>
        <taxon>Pezizomycotina</taxon>
        <taxon>Eurotiomycetes</taxon>
        <taxon>Eurotiomycetidae</taxon>
        <taxon>Eurotiales</taxon>
        <taxon>Aspergillaceae</taxon>
        <taxon>Aspergillus</taxon>
        <taxon>Aspergillus subgen. Nidulantes</taxon>
    </lineage>
</organism>
<evidence type="ECO:0000259" key="2">
    <source>
        <dbReference type="Pfam" id="PF25545"/>
    </source>
</evidence>
<accession>A0ABR4LEI5</accession>
<dbReference type="Pfam" id="PF25545">
    <property type="entry name" value="DUF7924"/>
    <property type="match status" value="1"/>
</dbReference>
<sequence length="474" mass="53398">MPYYDHSCAKSTAWLPEPAFWDNLSKIWLSKLALNELQRRESSDKPTRPQRPRSKSVTNVLRRFGPDRLAELKELAASGGPDISDLRDYPPPRNLGAPSLEPTELASTEIEDSAGVEERVGESSSSASMSTSNKSPIKTRRRGGSRYSLRKTLRKPVVKAPIKKMCRKRLRQTFPHRTKGVTAYDPNFQQHLVDNKVYPSGFRDPNGRQPEPPKNLKSIRARLPRSRRSLLPLIFDRLFKDFEEVNDAAQIEQTVMESVIPLLEGTTGTRERSGGQRFENLAPITGVKLAAATPGHFYGSHPSTLDRQIRDELSDKIVPSKQRHRLIVPNFFLEVKGPDGSTNVVKRQACYNGALGARGIHTLRTYREENENDCYDSNAYTVSSTYESGPGTLTLYATHPQISSDPNGRPEYVMTKINSWSITGNPESFRAGVSAYRNAVDWAREQREAFVEQANTKVSRKRKRSPEQQGEEES</sequence>
<protein>
    <recommendedName>
        <fullName evidence="2">DUF7924 domain-containing protein</fullName>
    </recommendedName>
</protein>
<dbReference type="EMBL" id="JBFXLQ010000059">
    <property type="protein sequence ID" value="KAL2862943.1"/>
    <property type="molecule type" value="Genomic_DNA"/>
</dbReference>
<evidence type="ECO:0000313" key="3">
    <source>
        <dbReference type="EMBL" id="KAL2862943.1"/>
    </source>
</evidence>
<feature type="region of interest" description="Disordered" evidence="1">
    <location>
        <begin position="80"/>
        <end position="146"/>
    </location>
</feature>
<feature type="compositionally biased region" description="Basic residues" evidence="1">
    <location>
        <begin position="137"/>
        <end position="146"/>
    </location>
</feature>